<evidence type="ECO:0000256" key="2">
    <source>
        <dbReference type="ARBA" id="ARBA00012438"/>
    </source>
</evidence>
<reference evidence="15 16" key="1">
    <citation type="journal article" date="2013" name="Environ. Microbiol.">
        <title>Genome analysis of Chitinivibrio alkaliphilus gen. nov., sp. nov., a novel extremely haloalkaliphilic anaerobic chitinolytic bacterium from the candidate phylum Termite Group 3.</title>
        <authorList>
            <person name="Sorokin D.Y."/>
            <person name="Gumerov V.M."/>
            <person name="Rakitin A.L."/>
            <person name="Beletsky A.V."/>
            <person name="Damste J.S."/>
            <person name="Muyzer G."/>
            <person name="Mardanov A.V."/>
            <person name="Ravin N.V."/>
        </authorList>
    </citation>
    <scope>NUCLEOTIDE SEQUENCE [LARGE SCALE GENOMIC DNA]</scope>
    <source>
        <strain evidence="15 16">ACht1</strain>
    </source>
</reference>
<dbReference type="Gene3D" id="3.40.50.2300">
    <property type="match status" value="2"/>
</dbReference>
<evidence type="ECO:0000256" key="1">
    <source>
        <dbReference type="ARBA" id="ARBA00000085"/>
    </source>
</evidence>
<evidence type="ECO:0000256" key="5">
    <source>
        <dbReference type="ARBA" id="ARBA00022741"/>
    </source>
</evidence>
<dbReference type="CDD" id="cd16922">
    <property type="entry name" value="HATPase_EvgS-ArcB-TorS-like"/>
    <property type="match status" value="1"/>
</dbReference>
<feature type="transmembrane region" description="Helical" evidence="12">
    <location>
        <begin position="42"/>
        <end position="62"/>
    </location>
</feature>
<dbReference type="PANTHER" id="PTHR45339:SF1">
    <property type="entry name" value="HYBRID SIGNAL TRANSDUCTION HISTIDINE KINASE J"/>
    <property type="match status" value="1"/>
</dbReference>
<feature type="domain" description="Response regulatory" evidence="14">
    <location>
        <begin position="561"/>
        <end position="679"/>
    </location>
</feature>
<dbReference type="FunFam" id="1.10.287.130:FF:000002">
    <property type="entry name" value="Two-component osmosensing histidine kinase"/>
    <property type="match status" value="1"/>
</dbReference>
<keyword evidence="4" id="KW-0808">Transferase</keyword>
<comment type="catalytic activity">
    <reaction evidence="1">
        <text>ATP + protein L-histidine = ADP + protein N-phospho-L-histidine.</text>
        <dbReference type="EC" id="2.7.13.3"/>
    </reaction>
</comment>
<feature type="domain" description="Response regulatory" evidence="14">
    <location>
        <begin position="413"/>
        <end position="536"/>
    </location>
</feature>
<feature type="domain" description="Histidine kinase" evidence="13">
    <location>
        <begin position="174"/>
        <end position="395"/>
    </location>
</feature>
<accession>U7D897</accession>
<feature type="modified residue" description="4-aspartylphosphate" evidence="11">
    <location>
        <position position="610"/>
    </location>
</feature>
<dbReference type="InterPro" id="IPR036097">
    <property type="entry name" value="HisK_dim/P_sf"/>
</dbReference>
<dbReference type="eggNOG" id="COG0642">
    <property type="taxonomic scope" value="Bacteria"/>
</dbReference>
<evidence type="ECO:0000256" key="8">
    <source>
        <dbReference type="ARBA" id="ARBA00023012"/>
    </source>
</evidence>
<evidence type="ECO:0000256" key="7">
    <source>
        <dbReference type="ARBA" id="ARBA00022840"/>
    </source>
</evidence>
<evidence type="ECO:0000259" key="14">
    <source>
        <dbReference type="PROSITE" id="PS50110"/>
    </source>
</evidence>
<keyword evidence="16" id="KW-1185">Reference proteome</keyword>
<sequence length="686" mass="76662">MIFPVRTVETRCALFLLAPLGVGVLAYLFVQPPLFSEGSTMGGLVCILGMGGFFWVYTVVLLRRILFQRLRKLSSSLLSAKDNPHGALLVSDTGGDDIADMIEAYNSLIKSYEEFKKDFAWALRESQRVAAESQKSKEKVLLLNQRLSEESRCSQEMAQRAHAASRAKSDFLANMSHEIRTPMNGILGMNDLLLETALHPEQREYVTVVRNSTEALLTIINDILDFSKIEAGKMEFENITFDIREMLDDFAATIAFKAEQKGLEFILSVAPGVPGFLVGDPGRIRQILLNLAGNAIKFTDAGEVSVFCRVQKDMEQTILLDFDVVDTGIGIEKKKQEAIFDSFSQADASTTRKFGGTGLGLAISKRLIEIMDGTISVVSTVGEGTAFSFTIALEKSRKTYTKSFQEYHLRGVYALVVDDNGTNRMVVKKNLQSCGVSVECAENPQEAREILARSHTRRTPFTVAILDLQMPYETGVEFARWIRKRSEYDSLALILMTSVNYNRKKEQEGTWSDLFSAVLLKPLRATNLCNSLIDLVGNQDTSVPEEPAPQQRAARHFEDLSVLIVEDNPVNQKVAQMMCKKIGVTADVASNGEEALCYLRENRVNVVFMDVQMPVMDGYAATRAIRRDPEVLQREIPIIAMTANAMQGDREKCVTSGMNDYIAKPVKPNMLREKILQWGVRDRRNF</sequence>
<evidence type="ECO:0000256" key="11">
    <source>
        <dbReference type="PROSITE-ProRule" id="PRU00169"/>
    </source>
</evidence>
<dbReference type="Pfam" id="PF00072">
    <property type="entry name" value="Response_reg"/>
    <property type="match status" value="2"/>
</dbReference>
<keyword evidence="6 15" id="KW-0418">Kinase</keyword>
<keyword evidence="12" id="KW-1133">Transmembrane helix</keyword>
<dbReference type="PRINTS" id="PR00344">
    <property type="entry name" value="BCTRLSENSOR"/>
</dbReference>
<dbReference type="Pfam" id="PF02518">
    <property type="entry name" value="HATPase_c"/>
    <property type="match status" value="1"/>
</dbReference>
<dbReference type="InterPro" id="IPR003594">
    <property type="entry name" value="HATPase_dom"/>
</dbReference>
<dbReference type="FunFam" id="3.30.565.10:FF:000010">
    <property type="entry name" value="Sensor histidine kinase RcsC"/>
    <property type="match status" value="1"/>
</dbReference>
<keyword evidence="8" id="KW-0902">Two-component regulatory system</keyword>
<name>U7D897_9BACT</name>
<comment type="subunit">
    <text evidence="9">At low DSF concentrations, interacts with RpfF.</text>
</comment>
<dbReference type="CDD" id="cd17546">
    <property type="entry name" value="REC_hyHK_CKI1_RcsC-like"/>
    <property type="match status" value="1"/>
</dbReference>
<dbReference type="SMART" id="SM00448">
    <property type="entry name" value="REC"/>
    <property type="match status" value="2"/>
</dbReference>
<dbReference type="Pfam" id="PF00512">
    <property type="entry name" value="HisKA"/>
    <property type="match status" value="1"/>
</dbReference>
<dbReference type="PROSITE" id="PS50109">
    <property type="entry name" value="HIS_KIN"/>
    <property type="match status" value="1"/>
</dbReference>
<dbReference type="GO" id="GO:0000155">
    <property type="term" value="F:phosphorelay sensor kinase activity"/>
    <property type="evidence" value="ECO:0007669"/>
    <property type="project" value="InterPro"/>
</dbReference>
<dbReference type="eggNOG" id="COG2205">
    <property type="taxonomic scope" value="Bacteria"/>
</dbReference>
<comment type="caution">
    <text evidence="15">The sequence shown here is derived from an EMBL/GenBank/DDBJ whole genome shotgun (WGS) entry which is preliminary data.</text>
</comment>
<dbReference type="AlphaFoldDB" id="U7D897"/>
<dbReference type="InterPro" id="IPR011006">
    <property type="entry name" value="CheY-like_superfamily"/>
</dbReference>
<evidence type="ECO:0000256" key="9">
    <source>
        <dbReference type="ARBA" id="ARBA00064003"/>
    </source>
</evidence>
<dbReference type="OrthoDB" id="9804263at2"/>
<dbReference type="InterPro" id="IPR003661">
    <property type="entry name" value="HisK_dim/P_dom"/>
</dbReference>
<dbReference type="Gene3D" id="3.30.565.10">
    <property type="entry name" value="Histidine kinase-like ATPase, C-terminal domain"/>
    <property type="match status" value="1"/>
</dbReference>
<dbReference type="SUPFAM" id="SSF55874">
    <property type="entry name" value="ATPase domain of HSP90 chaperone/DNA topoisomerase II/histidine kinase"/>
    <property type="match status" value="1"/>
</dbReference>
<dbReference type="InterPro" id="IPR001789">
    <property type="entry name" value="Sig_transdc_resp-reg_receiver"/>
</dbReference>
<dbReference type="EMBL" id="ASJR01000002">
    <property type="protein sequence ID" value="ERP39180.1"/>
    <property type="molecule type" value="Genomic_DNA"/>
</dbReference>
<organism evidence="15 16">
    <name type="scientific">Chitinivibrio alkaliphilus ACht1</name>
    <dbReference type="NCBI Taxonomy" id="1313304"/>
    <lineage>
        <taxon>Bacteria</taxon>
        <taxon>Pseudomonadati</taxon>
        <taxon>Fibrobacterota</taxon>
        <taxon>Chitinivibrionia</taxon>
        <taxon>Chitinivibrionales</taxon>
        <taxon>Chitinivibrionaceae</taxon>
        <taxon>Chitinivibrio</taxon>
    </lineage>
</organism>
<feature type="transmembrane region" description="Helical" evidence="12">
    <location>
        <begin position="12"/>
        <end position="30"/>
    </location>
</feature>
<dbReference type="EC" id="2.7.13.3" evidence="2"/>
<feature type="modified residue" description="4-aspartylphosphate" evidence="11">
    <location>
        <position position="467"/>
    </location>
</feature>
<gene>
    <name evidence="15" type="ORF">CALK_0350</name>
</gene>
<keyword evidence="3 11" id="KW-0597">Phosphoprotein</keyword>
<dbReference type="SUPFAM" id="SSF47384">
    <property type="entry name" value="Homodimeric domain of signal transducing histidine kinase"/>
    <property type="match status" value="1"/>
</dbReference>
<dbReference type="InterPro" id="IPR036890">
    <property type="entry name" value="HATPase_C_sf"/>
</dbReference>
<dbReference type="GO" id="GO:0005524">
    <property type="term" value="F:ATP binding"/>
    <property type="evidence" value="ECO:0007669"/>
    <property type="project" value="UniProtKB-KW"/>
</dbReference>
<dbReference type="PANTHER" id="PTHR45339">
    <property type="entry name" value="HYBRID SIGNAL TRANSDUCTION HISTIDINE KINASE J"/>
    <property type="match status" value="1"/>
</dbReference>
<dbReference type="SMART" id="SM00387">
    <property type="entry name" value="HATPase_c"/>
    <property type="match status" value="1"/>
</dbReference>
<keyword evidence="12" id="KW-0472">Membrane</keyword>
<evidence type="ECO:0000256" key="4">
    <source>
        <dbReference type="ARBA" id="ARBA00022679"/>
    </source>
</evidence>
<evidence type="ECO:0000259" key="13">
    <source>
        <dbReference type="PROSITE" id="PS50109"/>
    </source>
</evidence>
<proteinExistence type="predicted"/>
<evidence type="ECO:0000256" key="6">
    <source>
        <dbReference type="ARBA" id="ARBA00022777"/>
    </source>
</evidence>
<dbReference type="InterPro" id="IPR004358">
    <property type="entry name" value="Sig_transdc_His_kin-like_C"/>
</dbReference>
<evidence type="ECO:0000256" key="10">
    <source>
        <dbReference type="ARBA" id="ARBA00068150"/>
    </source>
</evidence>
<evidence type="ECO:0000313" key="16">
    <source>
        <dbReference type="Proteomes" id="UP000017148"/>
    </source>
</evidence>
<evidence type="ECO:0000256" key="3">
    <source>
        <dbReference type="ARBA" id="ARBA00022553"/>
    </source>
</evidence>
<dbReference type="SMART" id="SM00388">
    <property type="entry name" value="HisKA"/>
    <property type="match status" value="1"/>
</dbReference>
<dbReference type="SUPFAM" id="SSF52172">
    <property type="entry name" value="CheY-like"/>
    <property type="match status" value="2"/>
</dbReference>
<protein>
    <recommendedName>
        <fullName evidence="10">Sensory/regulatory protein RpfC</fullName>
        <ecNumber evidence="2">2.7.13.3</ecNumber>
    </recommendedName>
</protein>
<evidence type="ECO:0000313" key="15">
    <source>
        <dbReference type="EMBL" id="ERP39180.1"/>
    </source>
</evidence>
<dbReference type="Proteomes" id="UP000017148">
    <property type="component" value="Unassembled WGS sequence"/>
</dbReference>
<dbReference type="CDD" id="cd00156">
    <property type="entry name" value="REC"/>
    <property type="match status" value="1"/>
</dbReference>
<keyword evidence="7" id="KW-0067">ATP-binding</keyword>
<keyword evidence="12" id="KW-0812">Transmembrane</keyword>
<dbReference type="STRING" id="1313304.CALK_0350"/>
<keyword evidence="5" id="KW-0547">Nucleotide-binding</keyword>
<dbReference type="InterPro" id="IPR005467">
    <property type="entry name" value="His_kinase_dom"/>
</dbReference>
<dbReference type="RefSeq" id="WP_022635893.1">
    <property type="nucleotide sequence ID" value="NZ_ASJR01000002.1"/>
</dbReference>
<dbReference type="Gene3D" id="1.10.287.130">
    <property type="match status" value="1"/>
</dbReference>
<dbReference type="CDD" id="cd00082">
    <property type="entry name" value="HisKA"/>
    <property type="match status" value="1"/>
</dbReference>
<dbReference type="PROSITE" id="PS50110">
    <property type="entry name" value="RESPONSE_REGULATORY"/>
    <property type="match status" value="2"/>
</dbReference>
<evidence type="ECO:0000256" key="12">
    <source>
        <dbReference type="SAM" id="Phobius"/>
    </source>
</evidence>